<evidence type="ECO:0000313" key="14">
    <source>
        <dbReference type="EMBL" id="TGL57298.1"/>
    </source>
</evidence>
<dbReference type="InterPro" id="IPR029752">
    <property type="entry name" value="D-isomer_DH_CS1"/>
</dbReference>
<dbReference type="GO" id="GO:0051287">
    <property type="term" value="F:NAD binding"/>
    <property type="evidence" value="ECO:0007669"/>
    <property type="project" value="InterPro"/>
</dbReference>
<dbReference type="InterPro" id="IPR036291">
    <property type="entry name" value="NAD(P)-bd_dom_sf"/>
</dbReference>
<sequence length="407" mass="44961">MESYPKGKIKVLLLENIHKDAYELFKRDGFDVVLEKDALEEDELVRRIGEVHVLGIRSKTNVTAKALKNARRLLTIGCFCIGTNQVDLEEAEKIAVPVFNAPYSNTRSVAELVIAEIIMLARKATDQSRDVHLGKWNKIAKGCFEVRGKVLGIVGYGHIGSQVSVLAESMGMRVIFYDILAQLPLGNASFVTSYEELLKQADFITYHVPETPETQDLFNREHLALVKNGSYLINLSRGKVVNIGALAEGLKSGKIAGAGIDVFPEEPKSNDDPFKSELQGLPNVILTPHVGGSTEEAQKNIGTEVAQKLLKFINNGSTTFSVNFPNIELGNLKPAHHRILNIHKNQPGFLRDINQIITDLGGNILTQNLSTSANIGYLSMEIDKNLGDELKNKIKAHPNSIRTRILY</sequence>
<keyword evidence="8" id="KW-0520">NAD</keyword>
<dbReference type="PROSITE" id="PS51671">
    <property type="entry name" value="ACT"/>
    <property type="match status" value="1"/>
</dbReference>
<dbReference type="FunFam" id="3.40.50.720:FF:000041">
    <property type="entry name" value="D-3-phosphoglycerate dehydrogenase"/>
    <property type="match status" value="1"/>
</dbReference>
<comment type="pathway">
    <text evidence="2">Amino-acid biosynthesis; L-serine biosynthesis; L-serine from 3-phospho-D-glycerate: step 1/3.</text>
</comment>
<dbReference type="UniPathway" id="UPA00135">
    <property type="reaction ID" value="UER00196"/>
</dbReference>
<dbReference type="InterPro" id="IPR006139">
    <property type="entry name" value="D-isomer_2_OHA_DH_cat_dom"/>
</dbReference>
<dbReference type="EMBL" id="RQGD01000035">
    <property type="protein sequence ID" value="TGL57298.1"/>
    <property type="molecule type" value="Genomic_DNA"/>
</dbReference>
<name>A0A4R9K056_9LEPT</name>
<gene>
    <name evidence="14" type="ORF">EHQ58_13450</name>
</gene>
<evidence type="ECO:0000256" key="8">
    <source>
        <dbReference type="ARBA" id="ARBA00023027"/>
    </source>
</evidence>
<protein>
    <recommendedName>
        <fullName evidence="6">D-3-phosphoglycerate dehydrogenase</fullName>
        <ecNumber evidence="4">1.1.1.399</ecNumber>
        <ecNumber evidence="5">1.1.1.95</ecNumber>
    </recommendedName>
    <alternativeName>
        <fullName evidence="9">2-oxoglutarate reductase</fullName>
    </alternativeName>
</protein>
<dbReference type="PROSITE" id="PS00671">
    <property type="entry name" value="D_2_HYDROXYACID_DH_3"/>
    <property type="match status" value="1"/>
</dbReference>
<dbReference type="GO" id="GO:0004617">
    <property type="term" value="F:phosphoglycerate dehydrogenase activity"/>
    <property type="evidence" value="ECO:0007669"/>
    <property type="project" value="UniProtKB-EC"/>
</dbReference>
<organism evidence="14 15">
    <name type="scientific">Leptospira ognonensis</name>
    <dbReference type="NCBI Taxonomy" id="2484945"/>
    <lineage>
        <taxon>Bacteria</taxon>
        <taxon>Pseudomonadati</taxon>
        <taxon>Spirochaetota</taxon>
        <taxon>Spirochaetia</taxon>
        <taxon>Leptospirales</taxon>
        <taxon>Leptospiraceae</taxon>
        <taxon>Leptospira</taxon>
    </lineage>
</organism>
<dbReference type="InterPro" id="IPR002912">
    <property type="entry name" value="ACT_dom"/>
</dbReference>
<reference evidence="14" key="1">
    <citation type="journal article" date="2019" name="PLoS Negl. Trop. Dis.">
        <title>Revisiting the worldwide diversity of Leptospira species in the environment.</title>
        <authorList>
            <person name="Vincent A.T."/>
            <person name="Schiettekatte O."/>
            <person name="Bourhy P."/>
            <person name="Veyrier F.J."/>
            <person name="Picardeau M."/>
        </authorList>
    </citation>
    <scope>NUCLEOTIDE SEQUENCE [LARGE SCALE GENOMIC DNA]</scope>
    <source>
        <strain evidence="14">201702476</strain>
    </source>
</reference>
<accession>A0A4R9K056</accession>
<dbReference type="GO" id="GO:0006564">
    <property type="term" value="P:L-serine biosynthetic process"/>
    <property type="evidence" value="ECO:0007669"/>
    <property type="project" value="UniProtKB-ARBA"/>
</dbReference>
<dbReference type="Gene3D" id="3.30.70.260">
    <property type="match status" value="1"/>
</dbReference>
<evidence type="ECO:0000256" key="7">
    <source>
        <dbReference type="ARBA" id="ARBA00023002"/>
    </source>
</evidence>
<comment type="caution">
    <text evidence="14">The sequence shown here is derived from an EMBL/GenBank/DDBJ whole genome shotgun (WGS) entry which is preliminary data.</text>
</comment>
<comment type="catalytic activity">
    <reaction evidence="11">
        <text>(2R)-3-phosphoglycerate + NAD(+) = 3-phosphooxypyruvate + NADH + H(+)</text>
        <dbReference type="Rhea" id="RHEA:12641"/>
        <dbReference type="ChEBI" id="CHEBI:15378"/>
        <dbReference type="ChEBI" id="CHEBI:18110"/>
        <dbReference type="ChEBI" id="CHEBI:57540"/>
        <dbReference type="ChEBI" id="CHEBI:57945"/>
        <dbReference type="ChEBI" id="CHEBI:58272"/>
        <dbReference type="EC" id="1.1.1.95"/>
    </reaction>
</comment>
<evidence type="ECO:0000256" key="2">
    <source>
        <dbReference type="ARBA" id="ARBA00005216"/>
    </source>
</evidence>
<dbReference type="SUPFAM" id="SSF55021">
    <property type="entry name" value="ACT-like"/>
    <property type="match status" value="1"/>
</dbReference>
<dbReference type="Proteomes" id="UP000297693">
    <property type="component" value="Unassembled WGS sequence"/>
</dbReference>
<dbReference type="Pfam" id="PF02826">
    <property type="entry name" value="2-Hacid_dh_C"/>
    <property type="match status" value="1"/>
</dbReference>
<dbReference type="InterPro" id="IPR050418">
    <property type="entry name" value="D-iso_2-hydroxyacid_DH_PdxB"/>
</dbReference>
<feature type="domain" description="ACT" evidence="13">
    <location>
        <begin position="338"/>
        <end position="407"/>
    </location>
</feature>
<dbReference type="RefSeq" id="WP_135624420.1">
    <property type="nucleotide sequence ID" value="NZ_RQGD01000035.1"/>
</dbReference>
<dbReference type="InterPro" id="IPR006140">
    <property type="entry name" value="D-isomer_DH_NAD-bd"/>
</dbReference>
<evidence type="ECO:0000256" key="9">
    <source>
        <dbReference type="ARBA" id="ARBA00030455"/>
    </source>
</evidence>
<evidence type="ECO:0000259" key="13">
    <source>
        <dbReference type="PROSITE" id="PS51671"/>
    </source>
</evidence>
<evidence type="ECO:0000313" key="15">
    <source>
        <dbReference type="Proteomes" id="UP000297693"/>
    </source>
</evidence>
<dbReference type="CDD" id="cd12176">
    <property type="entry name" value="PGDH_3"/>
    <property type="match status" value="1"/>
</dbReference>
<dbReference type="PROSITE" id="PS00065">
    <property type="entry name" value="D_2_HYDROXYACID_DH_1"/>
    <property type="match status" value="1"/>
</dbReference>
<dbReference type="AlphaFoldDB" id="A0A4R9K056"/>
<proteinExistence type="inferred from homology"/>
<comment type="function">
    <text evidence="1">Catalyzes the reversible oxidation of 3-phospho-D-glycerate to 3-phosphonooxypyruvate, the first step of the phosphorylated L-serine biosynthesis pathway. Also catalyzes the reversible oxidation of 2-hydroxyglutarate to 2-oxoglutarate.</text>
</comment>
<dbReference type="SUPFAM" id="SSF51735">
    <property type="entry name" value="NAD(P)-binding Rossmann-fold domains"/>
    <property type="match status" value="1"/>
</dbReference>
<dbReference type="Gene3D" id="3.40.50.720">
    <property type="entry name" value="NAD(P)-binding Rossmann-like Domain"/>
    <property type="match status" value="2"/>
</dbReference>
<evidence type="ECO:0000256" key="5">
    <source>
        <dbReference type="ARBA" id="ARBA00013143"/>
    </source>
</evidence>
<keyword evidence="7 12" id="KW-0560">Oxidoreductase</keyword>
<dbReference type="InterPro" id="IPR029753">
    <property type="entry name" value="D-isomer_DH_CS"/>
</dbReference>
<evidence type="ECO:0000256" key="12">
    <source>
        <dbReference type="RuleBase" id="RU003719"/>
    </source>
</evidence>
<evidence type="ECO:0000256" key="11">
    <source>
        <dbReference type="ARBA" id="ARBA00048731"/>
    </source>
</evidence>
<dbReference type="Pfam" id="PF00389">
    <property type="entry name" value="2-Hacid_dh"/>
    <property type="match status" value="1"/>
</dbReference>
<dbReference type="SUPFAM" id="SSF52283">
    <property type="entry name" value="Formate/glycerate dehydrogenase catalytic domain-like"/>
    <property type="match status" value="1"/>
</dbReference>
<dbReference type="OrthoDB" id="9805416at2"/>
<dbReference type="PANTHER" id="PTHR43761:SF1">
    <property type="entry name" value="D-ISOMER SPECIFIC 2-HYDROXYACID DEHYDROGENASE CATALYTIC DOMAIN-CONTAINING PROTEIN-RELATED"/>
    <property type="match status" value="1"/>
</dbReference>
<evidence type="ECO:0000256" key="1">
    <source>
        <dbReference type="ARBA" id="ARBA00003800"/>
    </source>
</evidence>
<dbReference type="EC" id="1.1.1.399" evidence="4"/>
<dbReference type="GO" id="GO:0047545">
    <property type="term" value="F:(S)-2-hydroxyglutarate dehydrogenase activity"/>
    <property type="evidence" value="ECO:0007669"/>
    <property type="project" value="UniProtKB-ARBA"/>
</dbReference>
<comment type="catalytic activity">
    <reaction evidence="10">
        <text>(R)-2-hydroxyglutarate + NAD(+) = 2-oxoglutarate + NADH + H(+)</text>
        <dbReference type="Rhea" id="RHEA:49612"/>
        <dbReference type="ChEBI" id="CHEBI:15378"/>
        <dbReference type="ChEBI" id="CHEBI:15801"/>
        <dbReference type="ChEBI" id="CHEBI:16810"/>
        <dbReference type="ChEBI" id="CHEBI:57540"/>
        <dbReference type="ChEBI" id="CHEBI:57945"/>
        <dbReference type="EC" id="1.1.1.399"/>
    </reaction>
</comment>
<dbReference type="EC" id="1.1.1.95" evidence="5"/>
<evidence type="ECO:0000256" key="10">
    <source>
        <dbReference type="ARBA" id="ARBA00048126"/>
    </source>
</evidence>
<dbReference type="NCBIfam" id="NF008759">
    <property type="entry name" value="PRK11790.1"/>
    <property type="match status" value="1"/>
</dbReference>
<evidence type="ECO:0000256" key="3">
    <source>
        <dbReference type="ARBA" id="ARBA00005854"/>
    </source>
</evidence>
<dbReference type="PANTHER" id="PTHR43761">
    <property type="entry name" value="D-ISOMER SPECIFIC 2-HYDROXYACID DEHYDROGENASE FAMILY PROTEIN (AFU_ORTHOLOGUE AFUA_1G13630)"/>
    <property type="match status" value="1"/>
</dbReference>
<dbReference type="CDD" id="cd04901">
    <property type="entry name" value="ACT_3PGDH"/>
    <property type="match status" value="1"/>
</dbReference>
<evidence type="ECO:0000256" key="6">
    <source>
        <dbReference type="ARBA" id="ARBA00021582"/>
    </source>
</evidence>
<dbReference type="InterPro" id="IPR045865">
    <property type="entry name" value="ACT-like_dom_sf"/>
</dbReference>
<evidence type="ECO:0000256" key="4">
    <source>
        <dbReference type="ARBA" id="ARBA00013001"/>
    </source>
</evidence>
<comment type="similarity">
    <text evidence="3 12">Belongs to the D-isomer specific 2-hydroxyacid dehydrogenase family.</text>
</comment>
<keyword evidence="15" id="KW-1185">Reference proteome</keyword>